<dbReference type="InterPro" id="IPR029039">
    <property type="entry name" value="Flavoprotein-like_sf"/>
</dbReference>
<dbReference type="SUPFAM" id="SSF52218">
    <property type="entry name" value="Flavoproteins"/>
    <property type="match status" value="1"/>
</dbReference>
<organism evidence="2 3">
    <name type="scientific">Brachybacterium faecium (strain ATCC 43885 / DSM 4810 / JCM 11609 / LMG 19847 / NBRC 14762 / NCIMB 9860 / 6-10)</name>
    <dbReference type="NCBI Taxonomy" id="446465"/>
    <lineage>
        <taxon>Bacteria</taxon>
        <taxon>Bacillati</taxon>
        <taxon>Actinomycetota</taxon>
        <taxon>Actinomycetes</taxon>
        <taxon>Micrococcales</taxon>
        <taxon>Dermabacteraceae</taxon>
        <taxon>Brachybacterium</taxon>
    </lineage>
</organism>
<dbReference type="eggNOG" id="COG0431">
    <property type="taxonomic scope" value="Bacteria"/>
</dbReference>
<protein>
    <submittedName>
        <fullName evidence="2">Predicted flavoprotein</fullName>
    </submittedName>
</protein>
<gene>
    <name evidence="2" type="ordered locus">Bfae_17270</name>
</gene>
<dbReference type="OrthoDB" id="9812295at2"/>
<evidence type="ECO:0000259" key="1">
    <source>
        <dbReference type="Pfam" id="PF03358"/>
    </source>
</evidence>
<accession>C7MD91</accession>
<dbReference type="InterPro" id="IPR050712">
    <property type="entry name" value="NAD(P)H-dep_reductase"/>
</dbReference>
<dbReference type="PATRIC" id="fig|446465.5.peg.1714"/>
<dbReference type="Pfam" id="PF03358">
    <property type="entry name" value="FMN_red"/>
    <property type="match status" value="1"/>
</dbReference>
<evidence type="ECO:0000313" key="2">
    <source>
        <dbReference type="EMBL" id="ACU85548.1"/>
    </source>
</evidence>
<dbReference type="HOGENOM" id="CLU_055322_2_2_11"/>
<dbReference type="Proteomes" id="UP000001919">
    <property type="component" value="Chromosome"/>
</dbReference>
<dbReference type="STRING" id="446465.Bfae_17270"/>
<name>C7MD91_BRAFD</name>
<dbReference type="PANTHER" id="PTHR30543:SF21">
    <property type="entry name" value="NAD(P)H-DEPENDENT FMN REDUCTASE LOT6"/>
    <property type="match status" value="1"/>
</dbReference>
<dbReference type="GO" id="GO:0005829">
    <property type="term" value="C:cytosol"/>
    <property type="evidence" value="ECO:0007669"/>
    <property type="project" value="TreeGrafter"/>
</dbReference>
<proteinExistence type="predicted"/>
<dbReference type="PANTHER" id="PTHR30543">
    <property type="entry name" value="CHROMATE REDUCTASE"/>
    <property type="match status" value="1"/>
</dbReference>
<dbReference type="GO" id="GO:0010181">
    <property type="term" value="F:FMN binding"/>
    <property type="evidence" value="ECO:0007669"/>
    <property type="project" value="TreeGrafter"/>
</dbReference>
<dbReference type="KEGG" id="bfa:Bfae_17270"/>
<evidence type="ECO:0000313" key="3">
    <source>
        <dbReference type="Proteomes" id="UP000001919"/>
    </source>
</evidence>
<reference evidence="2 3" key="1">
    <citation type="journal article" date="2009" name="Stand. Genomic Sci.">
        <title>Complete genome sequence of Brachybacterium faecium type strain (Schefferle 6-10).</title>
        <authorList>
            <person name="Lapidus A."/>
            <person name="Pukall R."/>
            <person name="Labuttii K."/>
            <person name="Copeland A."/>
            <person name="Del Rio T.G."/>
            <person name="Nolan M."/>
            <person name="Chen F."/>
            <person name="Lucas S."/>
            <person name="Tice H."/>
            <person name="Cheng J.F."/>
            <person name="Bruce D."/>
            <person name="Goodwin L."/>
            <person name="Pitluck S."/>
            <person name="Rohde M."/>
            <person name="Goker M."/>
            <person name="Pati A."/>
            <person name="Ivanova N."/>
            <person name="Mavrommatis K."/>
            <person name="Chen A."/>
            <person name="Palaniappan K."/>
            <person name="D'haeseleer P."/>
            <person name="Chain P."/>
            <person name="Bristow J."/>
            <person name="Eisen J.A."/>
            <person name="Markowitz V."/>
            <person name="Hugenholtz P."/>
            <person name="Kyrpides N.C."/>
            <person name="Klenk H.P."/>
        </authorList>
    </citation>
    <scope>NUCLEOTIDE SEQUENCE [LARGE SCALE GENOMIC DNA]</scope>
    <source>
        <strain evidence="3">ATCC 43885 / DSM 4810 / JCM 11609 / LMG 19847 / NBRC 14762 / NCIMB 9860 / 6-10</strain>
    </source>
</reference>
<sequence>MTKLGIILSSARPNRVGEPVSRWVRDHVPADVEIDLIDLRDVALPAFDGETSPKQGLPKTSAHSVSWSERIAALDALVILTPQYNGSYPGNLKNAIDYLYGEWQELPTLLVGYGWGAAGEVLPLLESLMSRVGADVVGTIGLSFREDLSVEGELFVAEEKTAVLREKLSAMLAEVPVGVS</sequence>
<dbReference type="GO" id="GO:0016491">
    <property type="term" value="F:oxidoreductase activity"/>
    <property type="evidence" value="ECO:0007669"/>
    <property type="project" value="InterPro"/>
</dbReference>
<dbReference type="Gene3D" id="3.40.50.360">
    <property type="match status" value="1"/>
</dbReference>
<keyword evidence="3" id="KW-1185">Reference proteome</keyword>
<dbReference type="AlphaFoldDB" id="C7MD91"/>
<feature type="domain" description="NADPH-dependent FMN reductase-like" evidence="1">
    <location>
        <begin position="3"/>
        <end position="138"/>
    </location>
</feature>
<dbReference type="EMBL" id="CP001643">
    <property type="protein sequence ID" value="ACU85548.1"/>
    <property type="molecule type" value="Genomic_DNA"/>
</dbReference>
<dbReference type="InterPro" id="IPR005025">
    <property type="entry name" value="FMN_Rdtase-like_dom"/>
</dbReference>